<dbReference type="Proteomes" id="UP001203852">
    <property type="component" value="Unassembled WGS sequence"/>
</dbReference>
<dbReference type="EMBL" id="MU404354">
    <property type="protein sequence ID" value="KAI1612769.1"/>
    <property type="molecule type" value="Genomic_DNA"/>
</dbReference>
<feature type="transmembrane region" description="Helical" evidence="2">
    <location>
        <begin position="20"/>
        <end position="42"/>
    </location>
</feature>
<evidence type="ECO:0000256" key="2">
    <source>
        <dbReference type="SAM" id="Phobius"/>
    </source>
</evidence>
<protein>
    <submittedName>
        <fullName evidence="3">Uncharacterized protein</fullName>
    </submittedName>
</protein>
<reference evidence="3" key="1">
    <citation type="journal article" date="2022" name="bioRxiv">
        <title>Deciphering the potential niche of two novel black yeast fungi from a biological soil crust based on their genomes, phenotypes, and melanin regulation.</title>
        <authorList>
            <consortium name="DOE Joint Genome Institute"/>
            <person name="Carr E.C."/>
            <person name="Barton Q."/>
            <person name="Grambo S."/>
            <person name="Sullivan M."/>
            <person name="Renfro C.M."/>
            <person name="Kuo A."/>
            <person name="Pangilinan J."/>
            <person name="Lipzen A."/>
            <person name="Keymanesh K."/>
            <person name="Savage E."/>
            <person name="Barry K."/>
            <person name="Grigoriev I.V."/>
            <person name="Riekhof W.R."/>
            <person name="Harris S.S."/>
        </authorList>
    </citation>
    <scope>NUCLEOTIDE SEQUENCE</scope>
    <source>
        <strain evidence="3">JF 03-4F</strain>
    </source>
</reference>
<sequence length="132" mass="15259">MELTETASFRTYRTMEQRFLFTVLATGFIVVFIVVRALYAALEGQAGQDRRQAPTLFKQDLPNGRSIRRDGRSTRKVKEHGGLPTWKQQKDHGQAMHWRRIKMSDSDLAVEIKKSNETTKMEYVKAMTLSVH</sequence>
<keyword evidence="2" id="KW-0812">Transmembrane</keyword>
<accession>A0AAN6DWK5</accession>
<comment type="caution">
    <text evidence="3">The sequence shown here is derived from an EMBL/GenBank/DDBJ whole genome shotgun (WGS) entry which is preliminary data.</text>
</comment>
<name>A0AAN6DWK5_9EURO</name>
<evidence type="ECO:0000313" key="3">
    <source>
        <dbReference type="EMBL" id="KAI1612769.1"/>
    </source>
</evidence>
<gene>
    <name evidence="3" type="ORF">EDD36DRAFT_418931</name>
</gene>
<keyword evidence="2" id="KW-1133">Transmembrane helix</keyword>
<organism evidence="3 4">
    <name type="scientific">Exophiala viscosa</name>
    <dbReference type="NCBI Taxonomy" id="2486360"/>
    <lineage>
        <taxon>Eukaryota</taxon>
        <taxon>Fungi</taxon>
        <taxon>Dikarya</taxon>
        <taxon>Ascomycota</taxon>
        <taxon>Pezizomycotina</taxon>
        <taxon>Eurotiomycetes</taxon>
        <taxon>Chaetothyriomycetidae</taxon>
        <taxon>Chaetothyriales</taxon>
        <taxon>Herpotrichiellaceae</taxon>
        <taxon>Exophiala</taxon>
    </lineage>
</organism>
<feature type="region of interest" description="Disordered" evidence="1">
    <location>
        <begin position="61"/>
        <end position="89"/>
    </location>
</feature>
<evidence type="ECO:0000313" key="4">
    <source>
        <dbReference type="Proteomes" id="UP001203852"/>
    </source>
</evidence>
<dbReference type="AlphaFoldDB" id="A0AAN6DWK5"/>
<proteinExistence type="predicted"/>
<evidence type="ECO:0000256" key="1">
    <source>
        <dbReference type="SAM" id="MobiDB-lite"/>
    </source>
</evidence>
<keyword evidence="4" id="KW-1185">Reference proteome</keyword>
<keyword evidence="2" id="KW-0472">Membrane</keyword>